<name>A0A835CM33_9FABA</name>
<comment type="caution">
    <text evidence="1">The sequence shown here is derived from an EMBL/GenBank/DDBJ whole genome shotgun (WGS) entry which is preliminary data.</text>
</comment>
<keyword evidence="2" id="KW-1185">Reference proteome</keyword>
<organism evidence="1 2">
    <name type="scientific">Senna tora</name>
    <dbReference type="NCBI Taxonomy" id="362788"/>
    <lineage>
        <taxon>Eukaryota</taxon>
        <taxon>Viridiplantae</taxon>
        <taxon>Streptophyta</taxon>
        <taxon>Embryophyta</taxon>
        <taxon>Tracheophyta</taxon>
        <taxon>Spermatophyta</taxon>
        <taxon>Magnoliopsida</taxon>
        <taxon>eudicotyledons</taxon>
        <taxon>Gunneridae</taxon>
        <taxon>Pentapetalae</taxon>
        <taxon>rosids</taxon>
        <taxon>fabids</taxon>
        <taxon>Fabales</taxon>
        <taxon>Fabaceae</taxon>
        <taxon>Caesalpinioideae</taxon>
        <taxon>Cassia clade</taxon>
        <taxon>Senna</taxon>
    </lineage>
</organism>
<sequence>MKVICIRPHGVGMEFKNGKDGNSASHAPLKERSMTGQNREICMKHESDGVGTL</sequence>
<evidence type="ECO:0000313" key="2">
    <source>
        <dbReference type="Proteomes" id="UP000634136"/>
    </source>
</evidence>
<reference evidence="1" key="1">
    <citation type="submission" date="2020-09" db="EMBL/GenBank/DDBJ databases">
        <title>Genome-Enabled Discovery of Anthraquinone Biosynthesis in Senna tora.</title>
        <authorList>
            <person name="Kang S.-H."/>
            <person name="Pandey R.P."/>
            <person name="Lee C.-M."/>
            <person name="Sim J.-S."/>
            <person name="Jeong J.-T."/>
            <person name="Choi B.-S."/>
            <person name="Jung M."/>
            <person name="Ginzburg D."/>
            <person name="Zhao K."/>
            <person name="Won S.Y."/>
            <person name="Oh T.-J."/>
            <person name="Yu Y."/>
            <person name="Kim N.-H."/>
            <person name="Lee O.R."/>
            <person name="Lee T.-H."/>
            <person name="Bashyal P."/>
            <person name="Kim T.-S."/>
            <person name="Lee W.-H."/>
            <person name="Kawkins C."/>
            <person name="Kim C.-K."/>
            <person name="Kim J.S."/>
            <person name="Ahn B.O."/>
            <person name="Rhee S.Y."/>
            <person name="Sohng J.K."/>
        </authorList>
    </citation>
    <scope>NUCLEOTIDE SEQUENCE</scope>
    <source>
        <tissue evidence="1">Leaf</tissue>
    </source>
</reference>
<dbReference type="Proteomes" id="UP000634136">
    <property type="component" value="Unassembled WGS sequence"/>
</dbReference>
<accession>A0A835CM33</accession>
<dbReference type="EMBL" id="JAAIUW010000001">
    <property type="protein sequence ID" value="KAF7845160.1"/>
    <property type="molecule type" value="Genomic_DNA"/>
</dbReference>
<proteinExistence type="predicted"/>
<gene>
    <name evidence="1" type="ORF">G2W53_002065</name>
</gene>
<evidence type="ECO:0000313" key="1">
    <source>
        <dbReference type="EMBL" id="KAF7845160.1"/>
    </source>
</evidence>
<protein>
    <submittedName>
        <fullName evidence="1">Uncharacterized protein</fullName>
    </submittedName>
</protein>
<dbReference type="AlphaFoldDB" id="A0A835CM33"/>